<keyword evidence="6" id="KW-1185">Reference proteome</keyword>
<dbReference type="InterPro" id="IPR013762">
    <property type="entry name" value="Integrase-like_cat_sf"/>
</dbReference>
<dbReference type="PROSITE" id="PS51900">
    <property type="entry name" value="CB"/>
    <property type="match status" value="1"/>
</dbReference>
<keyword evidence="1 3" id="KW-0238">DNA-binding</keyword>
<dbReference type="Gene3D" id="1.10.150.130">
    <property type="match status" value="1"/>
</dbReference>
<evidence type="ECO:0000256" key="3">
    <source>
        <dbReference type="PROSITE-ProRule" id="PRU01248"/>
    </source>
</evidence>
<evidence type="ECO:0000256" key="1">
    <source>
        <dbReference type="ARBA" id="ARBA00023125"/>
    </source>
</evidence>
<protein>
    <recommendedName>
        <fullName evidence="4">Core-binding (CB) domain-containing protein</fullName>
    </recommendedName>
</protein>
<evidence type="ECO:0000256" key="2">
    <source>
        <dbReference type="ARBA" id="ARBA00023172"/>
    </source>
</evidence>
<evidence type="ECO:0000259" key="4">
    <source>
        <dbReference type="PROSITE" id="PS51900"/>
    </source>
</evidence>
<dbReference type="InterPro" id="IPR011010">
    <property type="entry name" value="DNA_brk_join_enz"/>
</dbReference>
<organism evidence="5 6">
    <name type="scientific">Sporosarcina saromensis</name>
    <dbReference type="NCBI Taxonomy" id="359365"/>
    <lineage>
        <taxon>Bacteria</taxon>
        <taxon>Bacillati</taxon>
        <taxon>Bacillota</taxon>
        <taxon>Bacilli</taxon>
        <taxon>Bacillales</taxon>
        <taxon>Caryophanaceae</taxon>
        <taxon>Sporosarcina</taxon>
    </lineage>
</organism>
<name>A0ABU4GEA7_9BACL</name>
<evidence type="ECO:0000313" key="5">
    <source>
        <dbReference type="EMBL" id="MDW0115287.1"/>
    </source>
</evidence>
<sequence length="407" mass="47683">MDRKILYFDNNLSIKFSTIPVWIDYIFHSNGEIEKKHFAVIGLKDMELDVHVIHPISQFIIDNWKSRQYNTQRKHANNVVQFLNYLADRRRQLKISSLTDLTINHGTEYLNHLALKGVKRSTVKDAERTLTPFYFWLMKINIIPLEPERVLEKKETHLGTYFESPFQPLYPSKLMKEIEHTLPINYIPLLLEVAIAVAKPVALGLYFQLFGGLRVSEVVNLKRTQVARRLQEGDFILQLQNQNFRTDLKEHASVKKVRTQRVLEINDWGHSLFKDHISLYKPSDGSNALFVNRDGKALSQRSYRQYFQKVKDHFIALLENRGDSEQKLLAKHLKHMKWSTHIGRGTFTNMIAEDAENPYEIAHLRGDSNINSSLTYMVSTERIHKKIEDKFSNMHEVYIPKLIDRRG</sequence>
<dbReference type="EMBL" id="JAUBDI010000038">
    <property type="protein sequence ID" value="MDW0115287.1"/>
    <property type="molecule type" value="Genomic_DNA"/>
</dbReference>
<keyword evidence="2" id="KW-0233">DNA recombination</keyword>
<dbReference type="InterPro" id="IPR044068">
    <property type="entry name" value="CB"/>
</dbReference>
<accession>A0ABU4GEA7</accession>
<dbReference type="Proteomes" id="UP001282284">
    <property type="component" value="Unassembled WGS sequence"/>
</dbReference>
<feature type="domain" description="Core-binding (CB)" evidence="4">
    <location>
        <begin position="55"/>
        <end position="138"/>
    </location>
</feature>
<comment type="caution">
    <text evidence="5">The sequence shown here is derived from an EMBL/GenBank/DDBJ whole genome shotgun (WGS) entry which is preliminary data.</text>
</comment>
<proteinExistence type="predicted"/>
<reference evidence="5 6" key="1">
    <citation type="submission" date="2023-06" db="EMBL/GenBank/DDBJ databases">
        <title>Sporosarcina sp. nov., isolated from Korean traditional fermented seafood 'Jeotgal'.</title>
        <authorList>
            <person name="Yang A.I."/>
            <person name="Shin N.-R."/>
        </authorList>
    </citation>
    <scope>NUCLEOTIDE SEQUENCE [LARGE SCALE GENOMIC DNA]</scope>
    <source>
        <strain evidence="5 6">KCTC13119</strain>
    </source>
</reference>
<dbReference type="SUPFAM" id="SSF56349">
    <property type="entry name" value="DNA breaking-rejoining enzymes"/>
    <property type="match status" value="1"/>
</dbReference>
<dbReference type="Gene3D" id="1.10.443.10">
    <property type="entry name" value="Intergrase catalytic core"/>
    <property type="match status" value="1"/>
</dbReference>
<dbReference type="RefSeq" id="WP_317946887.1">
    <property type="nucleotide sequence ID" value="NZ_JAUBDI010000038.1"/>
</dbReference>
<dbReference type="InterPro" id="IPR010998">
    <property type="entry name" value="Integrase_recombinase_N"/>
</dbReference>
<gene>
    <name evidence="5" type="ORF">QT711_19235</name>
</gene>
<evidence type="ECO:0000313" key="6">
    <source>
        <dbReference type="Proteomes" id="UP001282284"/>
    </source>
</evidence>